<keyword evidence="2" id="KW-1185">Reference proteome</keyword>
<name>A0ABY4MK52_9ACTN</name>
<gene>
    <name evidence="1" type="ORF">K9S39_39175</name>
</gene>
<protein>
    <recommendedName>
        <fullName evidence="3">ESAT-6 protein secretion system EspG family protein</fullName>
    </recommendedName>
</protein>
<sequence>MFRFRVPHGFHEVPLGVTPETHAQLLQEFARDYWGDDDRLAPLRAMTGALYGAARHALAVQGVRYQAVGIFPRAADTQRDGGYEELSDEQDESLPYVRNSLLATVHDLDSPDPDLAAAGIAETLFRQHPDDEVVRVDLPAGPAVLHVAATRLLWDGPDAPEQLAGTVRTTARLELWIPFPSGDRILLLTLTTPDTEDLDIHQTLLAEVAGTVAFPIEGEFPPDEPADPLAQVNPFG</sequence>
<dbReference type="EMBL" id="CP086322">
    <property type="protein sequence ID" value="UQA97094.1"/>
    <property type="molecule type" value="Genomic_DNA"/>
</dbReference>
<organism evidence="1 2">
    <name type="scientific">Streptomyces halobius</name>
    <dbReference type="NCBI Taxonomy" id="2879846"/>
    <lineage>
        <taxon>Bacteria</taxon>
        <taxon>Bacillati</taxon>
        <taxon>Actinomycetota</taxon>
        <taxon>Actinomycetes</taxon>
        <taxon>Kitasatosporales</taxon>
        <taxon>Streptomycetaceae</taxon>
        <taxon>Streptomyces</taxon>
    </lineage>
</organism>
<proteinExistence type="predicted"/>
<evidence type="ECO:0000313" key="1">
    <source>
        <dbReference type="EMBL" id="UQA97094.1"/>
    </source>
</evidence>
<dbReference type="Proteomes" id="UP000830115">
    <property type="component" value="Chromosome"/>
</dbReference>
<evidence type="ECO:0008006" key="3">
    <source>
        <dbReference type="Google" id="ProtNLM"/>
    </source>
</evidence>
<accession>A0ABY4MK52</accession>
<dbReference type="RefSeq" id="WP_248868007.1">
    <property type="nucleotide sequence ID" value="NZ_CP086322.1"/>
</dbReference>
<reference evidence="1" key="1">
    <citation type="submission" date="2021-10" db="EMBL/GenBank/DDBJ databases">
        <title>Streptomyces nigrumlapis sp.nov.,an antimicrobial producing actinobacterium isolated from Black Gobi rocks.</title>
        <authorList>
            <person name="Wen Y."/>
            <person name="Zhang W."/>
            <person name="Liu X.G."/>
        </authorList>
    </citation>
    <scope>NUCLEOTIDE SEQUENCE</scope>
    <source>
        <strain evidence="1">ST13-2-2</strain>
    </source>
</reference>
<evidence type="ECO:0000313" key="2">
    <source>
        <dbReference type="Proteomes" id="UP000830115"/>
    </source>
</evidence>